<name>A0ABQ3BJV2_9FLAO</name>
<proteinExistence type="predicted"/>
<sequence>MEKKLQFLFLLLFFLGISSFETISAQLDTEVYGRVYRDVNGNGTQDPGEPGLPNIDMIIVDSSLISQAVATDANGDWSATVSIGVININVDNTDLPPGYIQTEGNNPTSMFAFPLAVGGLNFGGVDGYYFVGDVSGHLYFDLNGNGSQDAGEPDMPDVDVVVTDYLGVQQIVTTDVSGDWMATVAALTAIADIDETDPDFPVGAVQTEGVDPSSVTVLGGQNNFTDNDGFYLKGFLTGHLYFDYNGNGVQNAGEPNMPNVDVNITDSQGQVYVVETDLNGDWIVEVPAGPTIDEIDISDPNFPVSAIQSEGTNPTTTTVVNNQTVFSENDGFYQEGELTGHLYFDVNGNGMQDTDEPNMPNVEVIITDFIGRQYSVITDANGDWDIFVPAGETISDVVETDPDFPTGAIQTEGTDPTTTLVLSNQSVFSENDGYYEQGELTGHLYFDTNGNGVQDPGEANMPDVNVDVTDSQGQVYNLITDVNGNWSVQVPIGNAVSLIDGADVDFPIGSIQTQGTNPTTTTVVNNQTLQEEPDGFFEQGSLTGHLYFDVNGNGTQDAGEPDMLNVEVLVTDVIGGTHIVETDADGNWQIDDIPIGDASVLVNVNDPDFPTGATQTEGTNPSSSVVLIDQTVFTENDGWYEVGILLGHLYYDVNNNGVQDTGEPGLPNVDVVITNALGNIFTVTTNANGDWQANVPSGPTTSNIDESDPDFIFNFSNQTQGTNPTTTIVQTGVSVNEEPDGFYDEGELTGHVYYDTNGNGVQDVGEPNIPNITVTVTDLIGNTYSLETDINGDWSVILPVGEAISEIDETDPDFPDNVIQTEGTNPTVSIIDSDTVIAENDGYHNPNLIIETLTGHVYYDVNGNGTQDVGEPDLPNISVQITTSNGGIIVVETNENGDWVVQVPTGNTVSLIDVNDPDFIPGNTQTEGTNPTTTNVVENGDNTEIDGFFEPNVETTTLSGHLYFDYNNNGDQDLGDANLPNVDVEITNVFGQTSILETDTFGNWEVTVPVGSTISNIDESDINFPTGSIQTEGTDPTETILTAGSLFAETDDGFYLPDLTNVEISGHVYYDTNGDGVQQDLEPDLSNISVEVIDIYGGIQFLETDADGNWSTQVPEGNTEIYVDENDPDFPVGSIQTEGTNPTNFNVIFGGDNTQIDGFYNTTLDVSTISGHLYYDVDGNGIQDVGEPNLPNVEVFVTTSLGNQVTLITDENGNWELDIPVGTTITNINEADLDFPTGAIQTEGTNPTTLTVIVGETSTEIDGFYLESIVTSVLSGHVYYDYNGNGNQEIDEANISSLNVFITNAFGLVSTVETDANGDWSILVPVGNTESKLDELDVDYPTGFIQTQGTDPTLTTVVSGGNVEESDGFYNPDLVFVDATGHVYYDTNGDGVQDSGEPNLSNIDIIITDSFGATTTVETDDEGNWSISVPEGATEVTVDVTDPDFPAGSIQTEGTNPTVINVLEANDNSQIDGFHNPDVELAELSGHLYYDTNGNSTQNVGEPDLPNVEIFITTSLGNEISVFTDEDGNWSILLPTGVTISEVNVNDLDFPTGAIQTQGDNPTTTMVIAGVTNEEVDGFYLESVETAVLSGHVYYDYNGDGNQEANEANIPELDVFITNAYGLLSTIETDVNGDWSILVPLGNTESKLDESDPDYPTGFVQTEGTDPTITEVTSGGNTEISDGFFDPDLELGTIDGHVYYDTNGNGQQDLGEPDMPNIDVLITDALGGQFTLVTDNQGNWNIDLPTGSTEILVDETDIDFPTGAIQTEGTNPTSIVIVAATTISQVDGFYIENTSSEELSGHLYYDVNSNGTQDFGEPHLPNVSVQITNSIGLISTIETDINGDWFILVPEGNTTSLIDENDPDFPTGAVQTEGTNPTVSNIVTGSPIEETDGYVLPTLSTETLAGHLYFDFNGNGIQDINESDMANIDVIITTSLGLQIVVETDANGNWSILTTEGNTISDIDETDPDFPNGLIQTQGTDPTTTNVVSGSAINEVPDGFFNPDFSTATLSGHLYYDTNGNGSQDVGEPNIPNVNVTITDFFGGVQVIETDVNGDWSIVVPEGNTTSLIDENDTDFPIGAVQTEGTNPTITNVTTGSTNEEVDGYAMPSFETATLSGHLYYDVNGNGTQDFGEPPLPNVNVEVVNSLGLLVILETDANGDWSIVVTEGNTTSLIDENDLDFLTGAMQTEGTNPTSHNFNGNDVAEEIDGYTLNNINTAVASGHVYYDSNGNGIQEAGEPDLPNIDVEIVNSFNISLVVETDANGNWSLLVPEGNLTTTVDENDPDFPNGAVQTEGTNPTTYTVVVGADNSEIDGFNNPDLDSGELAGHLYYDTNGNGTQDTGEPNLPNVTVTITDAFGAIYTLETDVNGDWVISVPEGNTTSEIDVLDVDFPIGAVQTEGTNPTITNVLANSNNQEIDGFTNTSLGVANIEGHLYYDINGNGTQDTGEPNLPNIDVEIINSVGVSQIVVTDSNGNWSLTVPEGTTTSIIDENDPEFLPNPLQTEGDNPTNAVIAAGGLISEIDGYTVPVSSLGTLTGHIYIDSNGNGTQDTGEPDLANIDVLITDFLGGEQIVSSNATGDWTINVLPGEVVSDIDNLDPDFPNQFIQSEGTDPTTTQVTVGDTFNEIDGYFVPEFSTNTLNGHIYFDTNANGTQDVGEIDIANIEVEVSDELGLVQTVVSDANGNWSAGVPVGEAESFVLIQNSPLFSSVLQSEGTNPTLTTVSTGQDYFEVDGFYIDEIEPNELEVFNAISPNGDGQNDYLRIEGIQNFPDNKLLIFNRWGTKVYEVSGYGQNEKYFRGYSEGRVTIKQDAKLPSGTYFYILEVRSNSGEVLNREGYLYIN</sequence>
<dbReference type="InterPro" id="IPR013783">
    <property type="entry name" value="Ig-like_fold"/>
</dbReference>
<accession>A0ABQ3BJV2</accession>
<evidence type="ECO:0000256" key="1">
    <source>
        <dbReference type="SAM" id="MobiDB-lite"/>
    </source>
</evidence>
<dbReference type="SUPFAM" id="SSF117074">
    <property type="entry name" value="Hypothetical protein PA1324"/>
    <property type="match status" value="15"/>
</dbReference>
<comment type="caution">
    <text evidence="2">The sequence shown here is derived from an EMBL/GenBank/DDBJ whole genome shotgun (WGS) entry which is preliminary data.</text>
</comment>
<organism evidence="2 3">
    <name type="scientific">Mesonia mobilis</name>
    <dbReference type="NCBI Taxonomy" id="369791"/>
    <lineage>
        <taxon>Bacteria</taxon>
        <taxon>Pseudomonadati</taxon>
        <taxon>Bacteroidota</taxon>
        <taxon>Flavobacteriia</taxon>
        <taxon>Flavobacteriales</taxon>
        <taxon>Flavobacteriaceae</taxon>
        <taxon>Mesonia</taxon>
    </lineage>
</organism>
<feature type="region of interest" description="Disordered" evidence="1">
    <location>
        <begin position="1648"/>
        <end position="1667"/>
    </location>
</feature>
<gene>
    <name evidence="2" type="ORF">GCM10008088_06890</name>
</gene>
<dbReference type="GeneID" id="94368349"/>
<evidence type="ECO:0008006" key="4">
    <source>
        <dbReference type="Google" id="ProtNLM"/>
    </source>
</evidence>
<dbReference type="EMBL" id="BMWY01000001">
    <property type="protein sequence ID" value="GGZ47897.1"/>
    <property type="molecule type" value="Genomic_DNA"/>
</dbReference>
<reference evidence="3" key="1">
    <citation type="journal article" date="2019" name="Int. J. Syst. Evol. Microbiol.">
        <title>The Global Catalogue of Microorganisms (GCM) 10K type strain sequencing project: providing services to taxonomists for standard genome sequencing and annotation.</title>
        <authorList>
            <consortium name="The Broad Institute Genomics Platform"/>
            <consortium name="The Broad Institute Genome Sequencing Center for Infectious Disease"/>
            <person name="Wu L."/>
            <person name="Ma J."/>
        </authorList>
    </citation>
    <scope>NUCLEOTIDE SEQUENCE [LARGE SCALE GENOMIC DNA]</scope>
    <source>
        <strain evidence="3">KCTC 12708</strain>
    </source>
</reference>
<protein>
    <recommendedName>
        <fullName evidence="4">Gliding motility-associated C-terminal domain-containing protein</fullName>
    </recommendedName>
</protein>
<evidence type="ECO:0000313" key="3">
    <source>
        <dbReference type="Proteomes" id="UP000615593"/>
    </source>
</evidence>
<dbReference type="RefSeq" id="WP_027885500.1">
    <property type="nucleotide sequence ID" value="NZ_BMWY01000001.1"/>
</dbReference>
<dbReference type="Proteomes" id="UP000615593">
    <property type="component" value="Unassembled WGS sequence"/>
</dbReference>
<keyword evidence="3" id="KW-1185">Reference proteome</keyword>
<dbReference type="Gene3D" id="2.60.40.10">
    <property type="entry name" value="Immunoglobulins"/>
    <property type="match status" value="21"/>
</dbReference>
<dbReference type="Pfam" id="PF13585">
    <property type="entry name" value="CHU_C"/>
    <property type="match status" value="1"/>
</dbReference>
<evidence type="ECO:0000313" key="2">
    <source>
        <dbReference type="EMBL" id="GGZ47897.1"/>
    </source>
</evidence>